<protein>
    <submittedName>
        <fullName evidence="7">PTS system iia component</fullName>
    </submittedName>
</protein>
<name>A0A0R1RXL6_9LACO</name>
<evidence type="ECO:0000256" key="4">
    <source>
        <dbReference type="ARBA" id="ARBA00023163"/>
    </source>
</evidence>
<evidence type="ECO:0000256" key="2">
    <source>
        <dbReference type="ARBA" id="ARBA00023015"/>
    </source>
</evidence>
<keyword evidence="1" id="KW-0677">Repeat</keyword>
<feature type="domain" description="PRD" evidence="6">
    <location>
        <begin position="260"/>
        <end position="370"/>
    </location>
</feature>
<evidence type="ECO:0000256" key="1">
    <source>
        <dbReference type="ARBA" id="ARBA00022737"/>
    </source>
</evidence>
<dbReference type="CDD" id="cd05568">
    <property type="entry name" value="PTS_IIB_bgl_like"/>
    <property type="match status" value="1"/>
</dbReference>
<dbReference type="InterPro" id="IPR050661">
    <property type="entry name" value="BglG_antiterminators"/>
</dbReference>
<dbReference type="GO" id="GO:0006355">
    <property type="term" value="P:regulation of DNA-templated transcription"/>
    <property type="evidence" value="ECO:0007669"/>
    <property type="project" value="InterPro"/>
</dbReference>
<dbReference type="eggNOG" id="COG1762">
    <property type="taxonomic scope" value="Bacteria"/>
</dbReference>
<reference evidence="7 8" key="1">
    <citation type="journal article" date="2015" name="Genome Announc.">
        <title>Expanding the biotechnology potential of lactobacilli through comparative genomics of 213 strains and associated genera.</title>
        <authorList>
            <person name="Sun Z."/>
            <person name="Harris H.M."/>
            <person name="McCann A."/>
            <person name="Guo C."/>
            <person name="Argimon S."/>
            <person name="Zhang W."/>
            <person name="Yang X."/>
            <person name="Jeffery I.B."/>
            <person name="Cooney J.C."/>
            <person name="Kagawa T.F."/>
            <person name="Liu W."/>
            <person name="Song Y."/>
            <person name="Salvetti E."/>
            <person name="Wrobel A."/>
            <person name="Rasinkangas P."/>
            <person name="Parkhill J."/>
            <person name="Rea M.C."/>
            <person name="O'Sullivan O."/>
            <person name="Ritari J."/>
            <person name="Douillard F.P."/>
            <person name="Paul Ross R."/>
            <person name="Yang R."/>
            <person name="Briner A.E."/>
            <person name="Felis G.E."/>
            <person name="de Vos W.M."/>
            <person name="Barrangou R."/>
            <person name="Klaenhammer T.R."/>
            <person name="Caufield P.W."/>
            <person name="Cui Y."/>
            <person name="Zhang H."/>
            <person name="O'Toole P.W."/>
        </authorList>
    </citation>
    <scope>NUCLEOTIDE SEQUENCE [LARGE SCALE GENOMIC DNA]</scope>
    <source>
        <strain evidence="7 8">DSM 14340</strain>
    </source>
</reference>
<dbReference type="PROSITE" id="PS51094">
    <property type="entry name" value="PTS_EIIA_TYPE_2"/>
    <property type="match status" value="1"/>
</dbReference>
<dbReference type="PROSITE" id="PS51372">
    <property type="entry name" value="PRD_2"/>
    <property type="match status" value="1"/>
</dbReference>
<dbReference type="Gene3D" id="3.40.930.10">
    <property type="entry name" value="Mannitol-specific EII, Chain A"/>
    <property type="match status" value="1"/>
</dbReference>
<feature type="domain" description="PTS EIIA type-2" evidence="5">
    <location>
        <begin position="477"/>
        <end position="616"/>
    </location>
</feature>
<sequence>MEQLQVSKRTIQNEFVYLKKVADLNGYMIRVSYGKGYFLEVFNQDKFNHFLEQMTVGEAITNKEQLISEILSCLLSTSQNYVTTSQLADLLGISRSSLSTEMETVSNYLGSYSLQLERKSHYGVRIIGDSKDIRRLMLDLYLKGDKPFKEIVDQCAGNFDEYERLVEDYIRLNQIRIGYYEFQMLIGWLKVFVLFSKRRVTVSKLMHQTSGLIDYEINQEQLEQVLLCLQEQFEISVTTVDVAEFRAFIQSNFQKKGQIENRRELKSFKQDLIAFFTEMDLRNHTDYSQDKEFLEQITTHLSFLLDRIDQKIIYKNPLLLELCIRYPLVFDIVLKFSSFLQVKFGYEISNDELGFIAVHFLNHTEKEKNKRINQYERIAVICTTGGGVSNLIRTQILGIFPNANVKAFSFWEEVDLKEFQPNLVFSVVPLKQAPNVPTIYIKELLSNRDIKNIRQVLCNQKIEQRKSAPIDVSHDYLELLKPTLFSVETAKNYDELIKKMALKMITQGYGDDGFQKNVDQRERYMSTVYNHGIAMPHPIEMKGRKSAIAVAVVKPELNVGTHKVRLVFMVCLAKDDFHYYSGISNGLFQLMQDESKISDIYNTSELQNIGEFYNEVSHR</sequence>
<dbReference type="EMBL" id="AZEX01000008">
    <property type="protein sequence ID" value="KRL61759.1"/>
    <property type="molecule type" value="Genomic_DNA"/>
</dbReference>
<dbReference type="Pfam" id="PF05043">
    <property type="entry name" value="Mga"/>
    <property type="match status" value="1"/>
</dbReference>
<dbReference type="InterPro" id="IPR007737">
    <property type="entry name" value="Mga_HTH"/>
</dbReference>
<dbReference type="eggNOG" id="COG3711">
    <property type="taxonomic scope" value="Bacteria"/>
</dbReference>
<comment type="caution">
    <text evidence="7">The sequence shown here is derived from an EMBL/GenBank/DDBJ whole genome shotgun (WGS) entry which is preliminary data.</text>
</comment>
<evidence type="ECO:0000259" key="6">
    <source>
        <dbReference type="PROSITE" id="PS51372"/>
    </source>
</evidence>
<dbReference type="AlphaFoldDB" id="A0A0R1RXL6"/>
<dbReference type="InterPro" id="IPR011608">
    <property type="entry name" value="PRD"/>
</dbReference>
<dbReference type="InterPro" id="IPR016152">
    <property type="entry name" value="PTrfase/Anion_transptr"/>
</dbReference>
<organism evidence="7 8">
    <name type="scientific">Latilactobacillus fuchuensis DSM 14340 = JCM 11249</name>
    <dbReference type="NCBI Taxonomy" id="1423747"/>
    <lineage>
        <taxon>Bacteria</taxon>
        <taxon>Bacillati</taxon>
        <taxon>Bacillota</taxon>
        <taxon>Bacilli</taxon>
        <taxon>Lactobacillales</taxon>
        <taxon>Lactobacillaceae</taxon>
        <taxon>Latilactobacillus</taxon>
    </lineage>
</organism>
<dbReference type="Gene3D" id="1.10.1790.10">
    <property type="entry name" value="PRD domain"/>
    <property type="match status" value="1"/>
</dbReference>
<keyword evidence="4" id="KW-0804">Transcription</keyword>
<evidence type="ECO:0000259" key="5">
    <source>
        <dbReference type="PROSITE" id="PS51094"/>
    </source>
</evidence>
<dbReference type="Gene3D" id="3.40.50.2300">
    <property type="match status" value="1"/>
</dbReference>
<evidence type="ECO:0000313" key="7">
    <source>
        <dbReference type="EMBL" id="KRL61759.1"/>
    </source>
</evidence>
<dbReference type="SUPFAM" id="SSF63520">
    <property type="entry name" value="PTS-regulatory domain, PRD"/>
    <property type="match status" value="1"/>
</dbReference>
<keyword evidence="2" id="KW-0805">Transcription regulation</keyword>
<dbReference type="Proteomes" id="UP000051264">
    <property type="component" value="Unassembled WGS sequence"/>
</dbReference>
<accession>A0A0R1RXL6</accession>
<evidence type="ECO:0000313" key="8">
    <source>
        <dbReference type="Proteomes" id="UP000051264"/>
    </source>
</evidence>
<dbReference type="STRING" id="1423747.FC69_GL000002"/>
<dbReference type="SUPFAM" id="SSF55804">
    <property type="entry name" value="Phoshotransferase/anion transport protein"/>
    <property type="match status" value="1"/>
</dbReference>
<dbReference type="PANTHER" id="PTHR30185">
    <property type="entry name" value="CRYPTIC BETA-GLUCOSIDE BGL OPERON ANTITERMINATOR"/>
    <property type="match status" value="1"/>
</dbReference>
<dbReference type="Pfam" id="PF00359">
    <property type="entry name" value="PTS_EIIA_2"/>
    <property type="match status" value="1"/>
</dbReference>
<dbReference type="InterPro" id="IPR002178">
    <property type="entry name" value="PTS_EIIA_type-2_dom"/>
</dbReference>
<proteinExistence type="predicted"/>
<gene>
    <name evidence="7" type="ORF">FC69_GL000002</name>
</gene>
<dbReference type="PANTHER" id="PTHR30185:SF18">
    <property type="entry name" value="TRANSCRIPTIONAL REGULATOR MTLR"/>
    <property type="match status" value="1"/>
</dbReference>
<dbReference type="PATRIC" id="fig|1423747.3.peg.3"/>
<dbReference type="InterPro" id="IPR036634">
    <property type="entry name" value="PRD_sf"/>
</dbReference>
<keyword evidence="3" id="KW-0010">Activator</keyword>
<evidence type="ECO:0000256" key="3">
    <source>
        <dbReference type="ARBA" id="ARBA00023159"/>
    </source>
</evidence>
<dbReference type="Pfam" id="PF00874">
    <property type="entry name" value="PRD"/>
    <property type="match status" value="1"/>
</dbReference>